<proteinExistence type="predicted"/>
<accession>A0ABX0PZ26</accession>
<name>A0ABX0PZ26_9GAMM</name>
<reference evidence="1 2" key="1">
    <citation type="journal article" date="2011" name="Curr. Microbiol.">
        <title>Luteibacter jiangsuensis sp. nov.: a methamidophos-degrading bacterium isolated from a methamidophos-manufacturing factory.</title>
        <authorList>
            <person name="Wang L."/>
            <person name="Wang G.L."/>
            <person name="Li S.P."/>
            <person name="Jiang J.D."/>
        </authorList>
    </citation>
    <scope>NUCLEOTIDE SEQUENCE [LARGE SCALE GENOMIC DNA]</scope>
    <source>
        <strain evidence="1 2">CGMCC 1.10133</strain>
    </source>
</reference>
<organism evidence="1 2">
    <name type="scientific">Luteibacter jiangsuensis</name>
    <dbReference type="NCBI Taxonomy" id="637577"/>
    <lineage>
        <taxon>Bacteria</taxon>
        <taxon>Pseudomonadati</taxon>
        <taxon>Pseudomonadota</taxon>
        <taxon>Gammaproteobacteria</taxon>
        <taxon>Lysobacterales</taxon>
        <taxon>Rhodanobacteraceae</taxon>
        <taxon>Luteibacter</taxon>
    </lineage>
</organism>
<dbReference type="Proteomes" id="UP001429601">
    <property type="component" value="Unassembled WGS sequence"/>
</dbReference>
<sequence>MASRFTLVRSTEVQSQPEAAAWPDGFMPGTVAPFVMRYGTDFLVAMQRAAASHDAARPPVRTEAEPA</sequence>
<keyword evidence="2" id="KW-1185">Reference proteome</keyword>
<comment type="caution">
    <text evidence="1">The sequence shown here is derived from an EMBL/GenBank/DDBJ whole genome shotgun (WGS) entry which is preliminary data.</text>
</comment>
<evidence type="ECO:0000313" key="2">
    <source>
        <dbReference type="Proteomes" id="UP001429601"/>
    </source>
</evidence>
<protein>
    <submittedName>
        <fullName evidence="1">Uncharacterized protein</fullName>
    </submittedName>
</protein>
<dbReference type="RefSeq" id="WP_167122501.1">
    <property type="nucleotide sequence ID" value="NZ_JAAQQR010000001.1"/>
</dbReference>
<gene>
    <name evidence="1" type="ORF">HBF26_01885</name>
</gene>
<evidence type="ECO:0000313" key="1">
    <source>
        <dbReference type="EMBL" id="NID03619.1"/>
    </source>
</evidence>
<dbReference type="EMBL" id="JAAQQR010000001">
    <property type="protein sequence ID" value="NID03619.1"/>
    <property type="molecule type" value="Genomic_DNA"/>
</dbReference>